<feature type="chain" id="PRO_5038713089" description="Ricin B lectin domain-containing protein" evidence="1">
    <location>
        <begin position="20"/>
        <end position="176"/>
    </location>
</feature>
<keyword evidence="4" id="KW-1185">Reference proteome</keyword>
<sequence>MKRWIIAASLAFLAATAGAAGGAAPAFADDHGDVGIQNWGNEKCLTPLNESYADGAAVVQVPCSGSVFQRWDFIDKGNHTFQIRNAATLRCLDALGGASNGTPVVQWPCSSISNQRWQASRDLPDFVYLRSRVAGTSSHCLDVPGDANTTNLAMQIYTCNNTEAQYWGVGVAIHRS</sequence>
<dbReference type="Pfam" id="PF14200">
    <property type="entry name" value="RicinB_lectin_2"/>
    <property type="match status" value="1"/>
</dbReference>
<dbReference type="SUPFAM" id="SSF50370">
    <property type="entry name" value="Ricin B-like lectins"/>
    <property type="match status" value="1"/>
</dbReference>
<evidence type="ECO:0000256" key="1">
    <source>
        <dbReference type="SAM" id="SignalP"/>
    </source>
</evidence>
<dbReference type="RefSeq" id="WP_203854706.1">
    <property type="nucleotide sequence ID" value="NZ_BAAAVW010000050.1"/>
</dbReference>
<evidence type="ECO:0000313" key="4">
    <source>
        <dbReference type="Proteomes" id="UP000660611"/>
    </source>
</evidence>
<evidence type="ECO:0000313" key="3">
    <source>
        <dbReference type="EMBL" id="GIG53104.1"/>
    </source>
</evidence>
<dbReference type="PROSITE" id="PS50231">
    <property type="entry name" value="RICIN_B_LECTIN"/>
    <property type="match status" value="1"/>
</dbReference>
<dbReference type="AlphaFoldDB" id="A0A919PZ97"/>
<protein>
    <recommendedName>
        <fullName evidence="2">Ricin B lectin domain-containing protein</fullName>
    </recommendedName>
</protein>
<reference evidence="3" key="1">
    <citation type="submission" date="2021-01" db="EMBL/GenBank/DDBJ databases">
        <title>Whole genome shotgun sequence of Dactylosporangium siamense NBRC 106093.</title>
        <authorList>
            <person name="Komaki H."/>
            <person name="Tamura T."/>
        </authorList>
    </citation>
    <scope>NUCLEOTIDE SEQUENCE</scope>
    <source>
        <strain evidence="3">NBRC 106093</strain>
    </source>
</reference>
<proteinExistence type="predicted"/>
<dbReference type="Gene3D" id="2.80.10.50">
    <property type="match status" value="1"/>
</dbReference>
<dbReference type="InterPro" id="IPR035992">
    <property type="entry name" value="Ricin_B-like_lectins"/>
</dbReference>
<comment type="caution">
    <text evidence="3">The sequence shown here is derived from an EMBL/GenBank/DDBJ whole genome shotgun (WGS) entry which is preliminary data.</text>
</comment>
<organism evidence="3 4">
    <name type="scientific">Dactylosporangium siamense</name>
    <dbReference type="NCBI Taxonomy" id="685454"/>
    <lineage>
        <taxon>Bacteria</taxon>
        <taxon>Bacillati</taxon>
        <taxon>Actinomycetota</taxon>
        <taxon>Actinomycetes</taxon>
        <taxon>Micromonosporales</taxon>
        <taxon>Micromonosporaceae</taxon>
        <taxon>Dactylosporangium</taxon>
    </lineage>
</organism>
<evidence type="ECO:0000259" key="2">
    <source>
        <dbReference type="SMART" id="SM00458"/>
    </source>
</evidence>
<feature type="domain" description="Ricin B lectin" evidence="2">
    <location>
        <begin position="31"/>
        <end position="170"/>
    </location>
</feature>
<dbReference type="CDD" id="cd00161">
    <property type="entry name" value="beta-trefoil_Ricin-like"/>
    <property type="match status" value="1"/>
</dbReference>
<dbReference type="EMBL" id="BONQ01000211">
    <property type="protein sequence ID" value="GIG53104.1"/>
    <property type="molecule type" value="Genomic_DNA"/>
</dbReference>
<accession>A0A919PZ97</accession>
<dbReference type="Proteomes" id="UP000660611">
    <property type="component" value="Unassembled WGS sequence"/>
</dbReference>
<feature type="signal peptide" evidence="1">
    <location>
        <begin position="1"/>
        <end position="19"/>
    </location>
</feature>
<name>A0A919PZ97_9ACTN</name>
<dbReference type="InterPro" id="IPR000772">
    <property type="entry name" value="Ricin_B_lectin"/>
</dbReference>
<dbReference type="SMART" id="SM00458">
    <property type="entry name" value="RICIN"/>
    <property type="match status" value="1"/>
</dbReference>
<gene>
    <name evidence="3" type="ORF">Dsi01nite_111450</name>
</gene>
<keyword evidence="1" id="KW-0732">Signal</keyword>